<gene>
    <name evidence="2" type="primary">sle_30820</name>
</gene>
<dbReference type="KEGG" id="sle:sle_30820"/>
<feature type="region of interest" description="Disordered" evidence="1">
    <location>
        <begin position="43"/>
        <end position="71"/>
    </location>
</feature>
<dbReference type="AlphaFoldDB" id="A0A0F7VVR0"/>
<dbReference type="EMBL" id="LN831790">
    <property type="protein sequence ID" value="CQR62543.1"/>
    <property type="molecule type" value="Genomic_DNA"/>
</dbReference>
<accession>A0A0F7VVR0</accession>
<protein>
    <submittedName>
        <fullName evidence="2">Uncharacterized protein</fullName>
    </submittedName>
</protein>
<evidence type="ECO:0000313" key="2">
    <source>
        <dbReference type="EMBL" id="CQR62543.1"/>
    </source>
</evidence>
<name>A0A0F7VVR0_STRLW</name>
<dbReference type="Proteomes" id="UP000035016">
    <property type="component" value="Chromosome Chromosome"/>
</dbReference>
<feature type="compositionally biased region" description="Polar residues" evidence="1">
    <location>
        <begin position="62"/>
        <end position="71"/>
    </location>
</feature>
<evidence type="ECO:0000313" key="3">
    <source>
        <dbReference type="Proteomes" id="UP000035016"/>
    </source>
</evidence>
<organism evidence="2 3">
    <name type="scientific">Streptomyces leeuwenhoekii</name>
    <dbReference type="NCBI Taxonomy" id="1437453"/>
    <lineage>
        <taxon>Bacteria</taxon>
        <taxon>Bacillati</taxon>
        <taxon>Actinomycetota</taxon>
        <taxon>Actinomycetes</taxon>
        <taxon>Kitasatosporales</taxon>
        <taxon>Streptomycetaceae</taxon>
        <taxon>Streptomyces</taxon>
    </lineage>
</organism>
<reference evidence="2 3" key="1">
    <citation type="submission" date="2015-02" db="EMBL/GenBank/DDBJ databases">
        <authorList>
            <person name="Gomez-Escribano P.J."/>
        </authorList>
    </citation>
    <scope>NUCLEOTIDE SEQUENCE [LARGE SCALE GENOMIC DNA]</scope>
    <source>
        <strain evidence="3">C34 (DSM 42122 / NRRL B-24963)</strain>
    </source>
</reference>
<evidence type="ECO:0000256" key="1">
    <source>
        <dbReference type="SAM" id="MobiDB-lite"/>
    </source>
</evidence>
<sequence>MLGPYTYFPAPAHSVRTAGRTPTRDGLPVTLQVTEPIPRHFPTVTTELESESDPARRWGTPQDASALSSAE</sequence>
<proteinExistence type="predicted"/>